<comment type="caution">
    <text evidence="2">The sequence shown here is derived from an EMBL/GenBank/DDBJ whole genome shotgun (WGS) entry which is preliminary data.</text>
</comment>
<dbReference type="GO" id="GO:0008658">
    <property type="term" value="F:penicillin binding"/>
    <property type="evidence" value="ECO:0007669"/>
    <property type="project" value="InterPro"/>
</dbReference>
<dbReference type="NCBIfam" id="NF000270">
    <property type="entry name" value="bla_class_D_alt"/>
    <property type="match status" value="1"/>
</dbReference>
<dbReference type="InterPro" id="IPR001460">
    <property type="entry name" value="PCN-bd_Tpept"/>
</dbReference>
<evidence type="ECO:0000313" key="2">
    <source>
        <dbReference type="EMBL" id="OWJ75983.1"/>
    </source>
</evidence>
<accession>A0A212A850</accession>
<dbReference type="AlphaFoldDB" id="A0A212A850"/>
<dbReference type="InterPro" id="IPR012338">
    <property type="entry name" value="Beta-lactam/transpept-like"/>
</dbReference>
<feature type="domain" description="Penicillin-binding protein transpeptidase" evidence="1">
    <location>
        <begin position="47"/>
        <end position="258"/>
    </location>
</feature>
<dbReference type="Proteomes" id="UP000196878">
    <property type="component" value="Unassembled WGS sequence"/>
</dbReference>
<dbReference type="Pfam" id="PF00905">
    <property type="entry name" value="Transpeptidase"/>
    <property type="match status" value="1"/>
</dbReference>
<sequence>MWANNEPELGRSALRIWIAVVAMALSATAASPASSETVCTLLLNARSAEILVENGDCTSRVTPASTFKIALAVMGYDAGILRDAHDPVMAFRSGDPDWGGANWKRDTDPADWMRYSVLWYSQRITAAMGSATLTRYAQEFDYGNADFSGDPGLENGLERAWVSSSLQISPREQAAFLRALVLDALPVDRQAMARARSIVEVKRSAGWMLHGKTGAAYPRRADRSFDYANGWGWYVGWAEREGDVLIFARLTQANQRSSASPGLLARDAFLQEWPELVGLH</sequence>
<gene>
    <name evidence="2" type="ORF">CDV49_15920</name>
</gene>
<proteinExistence type="predicted"/>
<dbReference type="SUPFAM" id="SSF56601">
    <property type="entry name" value="beta-lactamase/transpeptidase-like"/>
    <property type="match status" value="1"/>
</dbReference>
<keyword evidence="3" id="KW-1185">Reference proteome</keyword>
<name>A0A212A850_9RHOB</name>
<organism evidence="2 3">
    <name type="scientific">Haematobacter genomosp. 1</name>
    <dbReference type="NCBI Taxonomy" id="366618"/>
    <lineage>
        <taxon>Bacteria</taxon>
        <taxon>Pseudomonadati</taxon>
        <taxon>Pseudomonadota</taxon>
        <taxon>Alphaproteobacteria</taxon>
        <taxon>Rhodobacterales</taxon>
        <taxon>Paracoccaceae</taxon>
        <taxon>Haematobacter</taxon>
    </lineage>
</organism>
<protein>
    <submittedName>
        <fullName evidence="2">Class D beta-lactamase</fullName>
    </submittedName>
</protein>
<reference evidence="2 3" key="1">
    <citation type="submission" date="2016-12" db="EMBL/GenBank/DDBJ databases">
        <title>Comparison of Traditional DNA-DNA Hybridization with In Silico Genomic Analysis.</title>
        <authorList>
            <person name="Nicholson A.C."/>
            <person name="Humrighouse B.W."/>
            <person name="Graziano J."/>
            <person name="Lasker B."/>
            <person name="Whitney A.M."/>
            <person name="Mcquiston J.R."/>
        </authorList>
    </citation>
    <scope>NUCLEOTIDE SEQUENCE [LARGE SCALE GENOMIC DNA]</scope>
    <source>
        <strain evidence="2 3">H2240</strain>
    </source>
</reference>
<dbReference type="OrthoDB" id="9762883at2"/>
<evidence type="ECO:0000259" key="1">
    <source>
        <dbReference type="Pfam" id="PF00905"/>
    </source>
</evidence>
<dbReference type="EMBL" id="NIPW01000032">
    <property type="protein sequence ID" value="OWJ75983.1"/>
    <property type="molecule type" value="Genomic_DNA"/>
</dbReference>
<dbReference type="Gene3D" id="3.40.710.10">
    <property type="entry name" value="DD-peptidase/beta-lactamase superfamily"/>
    <property type="match status" value="1"/>
</dbReference>
<evidence type="ECO:0000313" key="3">
    <source>
        <dbReference type="Proteomes" id="UP000196878"/>
    </source>
</evidence>